<name>A0A4Z2H345_9TELE</name>
<organism evidence="2 3">
    <name type="scientific">Liparis tanakae</name>
    <name type="common">Tanaka's snailfish</name>
    <dbReference type="NCBI Taxonomy" id="230148"/>
    <lineage>
        <taxon>Eukaryota</taxon>
        <taxon>Metazoa</taxon>
        <taxon>Chordata</taxon>
        <taxon>Craniata</taxon>
        <taxon>Vertebrata</taxon>
        <taxon>Euteleostomi</taxon>
        <taxon>Actinopterygii</taxon>
        <taxon>Neopterygii</taxon>
        <taxon>Teleostei</taxon>
        <taxon>Neoteleostei</taxon>
        <taxon>Acanthomorphata</taxon>
        <taxon>Eupercaria</taxon>
        <taxon>Perciformes</taxon>
        <taxon>Cottioidei</taxon>
        <taxon>Cottales</taxon>
        <taxon>Liparidae</taxon>
        <taxon>Liparis</taxon>
    </lineage>
</organism>
<dbReference type="EMBL" id="SRLO01000336">
    <property type="protein sequence ID" value="TNN60287.1"/>
    <property type="molecule type" value="Genomic_DNA"/>
</dbReference>
<protein>
    <submittedName>
        <fullName evidence="2">Uncharacterized protein</fullName>
    </submittedName>
</protein>
<gene>
    <name evidence="2" type="ORF">EYF80_029452</name>
</gene>
<feature type="region of interest" description="Disordered" evidence="1">
    <location>
        <begin position="66"/>
        <end position="87"/>
    </location>
</feature>
<comment type="caution">
    <text evidence="2">The sequence shown here is derived from an EMBL/GenBank/DDBJ whole genome shotgun (WGS) entry which is preliminary data.</text>
</comment>
<feature type="compositionally biased region" description="Polar residues" evidence="1">
    <location>
        <begin position="1"/>
        <end position="11"/>
    </location>
</feature>
<accession>A0A4Z2H345</accession>
<evidence type="ECO:0000313" key="2">
    <source>
        <dbReference type="EMBL" id="TNN60287.1"/>
    </source>
</evidence>
<keyword evidence="3" id="KW-1185">Reference proteome</keyword>
<reference evidence="2 3" key="1">
    <citation type="submission" date="2019-03" db="EMBL/GenBank/DDBJ databases">
        <title>First draft genome of Liparis tanakae, snailfish: a comprehensive survey of snailfish specific genes.</title>
        <authorList>
            <person name="Kim W."/>
            <person name="Song I."/>
            <person name="Jeong J.-H."/>
            <person name="Kim D."/>
            <person name="Kim S."/>
            <person name="Ryu S."/>
            <person name="Song J.Y."/>
            <person name="Lee S.K."/>
        </authorList>
    </citation>
    <scope>NUCLEOTIDE SEQUENCE [LARGE SCALE GENOMIC DNA]</scope>
    <source>
        <tissue evidence="2">Muscle</tissue>
    </source>
</reference>
<dbReference type="AlphaFoldDB" id="A0A4Z2H345"/>
<dbReference type="Proteomes" id="UP000314294">
    <property type="component" value="Unassembled WGS sequence"/>
</dbReference>
<feature type="region of interest" description="Disordered" evidence="1">
    <location>
        <begin position="1"/>
        <end position="21"/>
    </location>
</feature>
<evidence type="ECO:0000313" key="3">
    <source>
        <dbReference type="Proteomes" id="UP000314294"/>
    </source>
</evidence>
<evidence type="ECO:0000256" key="1">
    <source>
        <dbReference type="SAM" id="MobiDB-lite"/>
    </source>
</evidence>
<sequence>MFTALSDSPLQRGNEGWGLLYSSPQSPMSALRSLERCVTAVMSARSSTVNFKSGLQLRRLSLMCCPAPATPSRQPTMTPPTAGRSST</sequence>
<proteinExistence type="predicted"/>